<dbReference type="InterPro" id="IPR001670">
    <property type="entry name" value="ADH_Fe/GldA"/>
</dbReference>
<proteinExistence type="inferred from homology"/>
<keyword evidence="7" id="KW-1185">Reference proteome</keyword>
<evidence type="ECO:0000256" key="2">
    <source>
        <dbReference type="ARBA" id="ARBA00023002"/>
    </source>
</evidence>
<dbReference type="FunFam" id="3.40.50.1970:FF:000003">
    <property type="entry name" value="Alcohol dehydrogenase, iron-containing"/>
    <property type="match status" value="1"/>
</dbReference>
<dbReference type="InterPro" id="IPR039697">
    <property type="entry name" value="Alcohol_dehydrogenase_Fe"/>
</dbReference>
<dbReference type="GO" id="GO:0046872">
    <property type="term" value="F:metal ion binding"/>
    <property type="evidence" value="ECO:0007669"/>
    <property type="project" value="InterPro"/>
</dbReference>
<dbReference type="InterPro" id="IPR056798">
    <property type="entry name" value="ADH_Fe_C"/>
</dbReference>
<evidence type="ECO:0000313" key="6">
    <source>
        <dbReference type="EMBL" id="TDY44564.1"/>
    </source>
</evidence>
<dbReference type="Pfam" id="PF00465">
    <property type="entry name" value="Fe-ADH"/>
    <property type="match status" value="1"/>
</dbReference>
<dbReference type="SUPFAM" id="SSF56796">
    <property type="entry name" value="Dehydroquinate synthase-like"/>
    <property type="match status" value="1"/>
</dbReference>
<dbReference type="PROSITE" id="PS00913">
    <property type="entry name" value="ADH_IRON_1"/>
    <property type="match status" value="1"/>
</dbReference>
<dbReference type="InterPro" id="IPR018211">
    <property type="entry name" value="ADH_Fe_CS"/>
</dbReference>
<keyword evidence="2" id="KW-0560">Oxidoreductase</keyword>
<dbReference type="CDD" id="cd14863">
    <property type="entry name" value="Fe-ADH-like"/>
    <property type="match status" value="1"/>
</dbReference>
<dbReference type="PANTHER" id="PTHR11496:SF102">
    <property type="entry name" value="ALCOHOL DEHYDROGENASE 4"/>
    <property type="match status" value="1"/>
</dbReference>
<dbReference type="Gene3D" id="1.20.1090.10">
    <property type="entry name" value="Dehydroquinate synthase-like - alpha domain"/>
    <property type="match status" value="1"/>
</dbReference>
<evidence type="ECO:0000256" key="3">
    <source>
        <dbReference type="ARBA" id="ARBA00023027"/>
    </source>
</evidence>
<dbReference type="GO" id="GO:0004022">
    <property type="term" value="F:alcohol dehydrogenase (NAD+) activity"/>
    <property type="evidence" value="ECO:0007669"/>
    <property type="project" value="TreeGrafter"/>
</dbReference>
<dbReference type="Gene3D" id="3.40.50.1970">
    <property type="match status" value="1"/>
</dbReference>
<dbReference type="EMBL" id="SORF01000009">
    <property type="protein sequence ID" value="TDY44564.1"/>
    <property type="molecule type" value="Genomic_DNA"/>
</dbReference>
<name>A0A4R8LLC8_9BACL</name>
<gene>
    <name evidence="6" type="ORF">C7445_10962</name>
</gene>
<dbReference type="PANTHER" id="PTHR11496">
    <property type="entry name" value="ALCOHOL DEHYDROGENASE"/>
    <property type="match status" value="1"/>
</dbReference>
<evidence type="ECO:0000259" key="4">
    <source>
        <dbReference type="Pfam" id="PF00465"/>
    </source>
</evidence>
<dbReference type="OrthoDB" id="9815791at2"/>
<evidence type="ECO:0000256" key="1">
    <source>
        <dbReference type="ARBA" id="ARBA00007358"/>
    </source>
</evidence>
<accession>A0A4R8LLC8</accession>
<evidence type="ECO:0000313" key="7">
    <source>
        <dbReference type="Proteomes" id="UP000294581"/>
    </source>
</evidence>
<keyword evidence="3" id="KW-0520">NAD</keyword>
<reference evidence="6 7" key="1">
    <citation type="submission" date="2019-03" db="EMBL/GenBank/DDBJ databases">
        <title>Genomic Encyclopedia of Type Strains, Phase IV (KMG-IV): sequencing the most valuable type-strain genomes for metagenomic binning, comparative biology and taxonomic classification.</title>
        <authorList>
            <person name="Goeker M."/>
        </authorList>
    </citation>
    <scope>NUCLEOTIDE SEQUENCE [LARGE SCALE GENOMIC DNA]</scope>
    <source>
        <strain evidence="6 7">DSM 17974</strain>
    </source>
</reference>
<organism evidence="6 7">
    <name type="scientific">Alicyclobacillus sacchari</name>
    <dbReference type="NCBI Taxonomy" id="392010"/>
    <lineage>
        <taxon>Bacteria</taxon>
        <taxon>Bacillati</taxon>
        <taxon>Bacillota</taxon>
        <taxon>Bacilli</taxon>
        <taxon>Bacillales</taxon>
        <taxon>Alicyclobacillaceae</taxon>
        <taxon>Alicyclobacillus</taxon>
    </lineage>
</organism>
<dbReference type="Pfam" id="PF25137">
    <property type="entry name" value="ADH_Fe_C"/>
    <property type="match status" value="1"/>
</dbReference>
<dbReference type="AlphaFoldDB" id="A0A4R8LLC8"/>
<comment type="similarity">
    <text evidence="1">Belongs to the iron-containing alcohol dehydrogenase family.</text>
</comment>
<comment type="caution">
    <text evidence="6">The sequence shown here is derived from an EMBL/GenBank/DDBJ whole genome shotgun (WGS) entry which is preliminary data.</text>
</comment>
<evidence type="ECO:0000259" key="5">
    <source>
        <dbReference type="Pfam" id="PF25137"/>
    </source>
</evidence>
<dbReference type="RefSeq" id="WP_134159948.1">
    <property type="nucleotide sequence ID" value="NZ_SORF01000009.1"/>
</dbReference>
<feature type="domain" description="Alcohol dehydrogenase iron-type/glycerol dehydrogenase GldA" evidence="4">
    <location>
        <begin position="13"/>
        <end position="189"/>
    </location>
</feature>
<dbReference type="Proteomes" id="UP000294581">
    <property type="component" value="Unassembled WGS sequence"/>
</dbReference>
<sequence>MTTSYFQFGVRTAVHSGAGCRTLLPELLRGLGGRKALLVTDKGVTQAGVTAQVSQLFDVSWQPVRLVGIFDDVEQDAKAAVINKAVAQFKALGADCLIALGGGSVLDTVKAMKWMMHKGLQDVRMGLVTNTIEMFPEAQYIPIPHVALPTTAGTGAEVSPIAVVFNETLNIKTNLINPFVAADFALLDPELTLGLPPKITAFTGFDVLTHALEAYFSPAANPMTDAYAIQSTRLVVENLETAVKEGSNLKARANMLIASCMAISAFSAALNAIPVHNMAHALGAKFNIPHGLANAVLLPYVMASMSEFYLTRSRGFAEVLGLRYVPESSEGALQAIVAYITDLRKRVGLPDTFADYNIQQNDLVQVVRLVQSDPAGMVFKLPATVIEHVTKQVMGTVGAVS</sequence>
<feature type="domain" description="Fe-containing alcohol dehydrogenase-like C-terminal" evidence="5">
    <location>
        <begin position="200"/>
        <end position="371"/>
    </location>
</feature>
<protein>
    <submittedName>
        <fullName evidence="6">Alcohol dehydrogenase class IV</fullName>
    </submittedName>
</protein>